<keyword evidence="2" id="KW-0689">Ribosomal protein</keyword>
<gene>
    <name evidence="4" type="ORF">UFOPK1392_01588</name>
    <name evidence="5" type="ORF">UFOPK3733_01191</name>
</gene>
<dbReference type="PANTHER" id="PTHR11545:SF2">
    <property type="entry name" value="LARGE RIBOSOMAL SUBUNIT PROTEIN UL13M"/>
    <property type="match status" value="1"/>
</dbReference>
<reference evidence="4" key="1">
    <citation type="submission" date="2020-05" db="EMBL/GenBank/DDBJ databases">
        <authorList>
            <person name="Chiriac C."/>
            <person name="Salcher M."/>
            <person name="Ghai R."/>
            <person name="Kavagutti S V."/>
        </authorList>
    </citation>
    <scope>NUCLEOTIDE SEQUENCE</scope>
</reference>
<dbReference type="GO" id="GO:0003735">
    <property type="term" value="F:structural constituent of ribosome"/>
    <property type="evidence" value="ECO:0007669"/>
    <property type="project" value="InterPro"/>
</dbReference>
<keyword evidence="3" id="KW-0687">Ribonucleoprotein</keyword>
<dbReference type="GO" id="GO:0022625">
    <property type="term" value="C:cytosolic large ribosomal subunit"/>
    <property type="evidence" value="ECO:0007669"/>
    <property type="project" value="TreeGrafter"/>
</dbReference>
<dbReference type="InterPro" id="IPR005822">
    <property type="entry name" value="Ribosomal_uL13"/>
</dbReference>
<dbReference type="GO" id="GO:0003729">
    <property type="term" value="F:mRNA binding"/>
    <property type="evidence" value="ECO:0007669"/>
    <property type="project" value="TreeGrafter"/>
</dbReference>
<dbReference type="InterPro" id="IPR005823">
    <property type="entry name" value="Ribosomal_uL13_bac-type"/>
</dbReference>
<dbReference type="InterPro" id="IPR036899">
    <property type="entry name" value="Ribosomal_uL13_sf"/>
</dbReference>
<protein>
    <submittedName>
        <fullName evidence="4">Unannotated protein</fullName>
    </submittedName>
</protein>
<dbReference type="InterPro" id="IPR023563">
    <property type="entry name" value="Ribosomal_uL13_CS"/>
</dbReference>
<sequence>MRTYSPKASEITRTWFVVDAEGMVLGRLATEVARILRGKHKPTYAPHIDTGDHVIIINADKIVLTSNKGDKLFVHRHSGYPGGLRTQSYGTLLANKPEEAVRGAIRGMLPHNRLGRQQLTKLKVYAGPVHPHVAQNPETIEFTHAKAR</sequence>
<dbReference type="AlphaFoldDB" id="A0A6J5YJK1"/>
<dbReference type="PANTHER" id="PTHR11545">
    <property type="entry name" value="RIBOSOMAL PROTEIN L13"/>
    <property type="match status" value="1"/>
</dbReference>
<dbReference type="SUPFAM" id="SSF52161">
    <property type="entry name" value="Ribosomal protein L13"/>
    <property type="match status" value="1"/>
</dbReference>
<organism evidence="4">
    <name type="scientific">freshwater metagenome</name>
    <dbReference type="NCBI Taxonomy" id="449393"/>
    <lineage>
        <taxon>unclassified sequences</taxon>
        <taxon>metagenomes</taxon>
        <taxon>ecological metagenomes</taxon>
    </lineage>
</organism>
<dbReference type="CDD" id="cd00392">
    <property type="entry name" value="Ribosomal_L13"/>
    <property type="match status" value="1"/>
</dbReference>
<dbReference type="GO" id="GO:0006412">
    <property type="term" value="P:translation"/>
    <property type="evidence" value="ECO:0007669"/>
    <property type="project" value="InterPro"/>
</dbReference>
<accession>A0A6J5YJK1</accession>
<comment type="similarity">
    <text evidence="1">Belongs to the universal ribosomal protein uL13 family.</text>
</comment>
<evidence type="ECO:0000256" key="1">
    <source>
        <dbReference type="ARBA" id="ARBA00006227"/>
    </source>
</evidence>
<name>A0A6J5YJK1_9ZZZZ</name>
<dbReference type="FunFam" id="3.90.1180.10:FF:000001">
    <property type="entry name" value="50S ribosomal protein L13"/>
    <property type="match status" value="1"/>
</dbReference>
<evidence type="ECO:0000313" key="5">
    <source>
        <dbReference type="EMBL" id="CAB4939399.1"/>
    </source>
</evidence>
<evidence type="ECO:0000256" key="2">
    <source>
        <dbReference type="ARBA" id="ARBA00022980"/>
    </source>
</evidence>
<proteinExistence type="inferred from homology"/>
<dbReference type="HAMAP" id="MF_01366">
    <property type="entry name" value="Ribosomal_uL13"/>
    <property type="match status" value="1"/>
</dbReference>
<evidence type="ECO:0000313" key="4">
    <source>
        <dbReference type="EMBL" id="CAB4323828.1"/>
    </source>
</evidence>
<dbReference type="PIRSF" id="PIRSF002181">
    <property type="entry name" value="Ribosomal_L13"/>
    <property type="match status" value="1"/>
</dbReference>
<dbReference type="NCBIfam" id="TIGR01066">
    <property type="entry name" value="rplM_bact"/>
    <property type="match status" value="1"/>
</dbReference>
<evidence type="ECO:0000256" key="3">
    <source>
        <dbReference type="ARBA" id="ARBA00023274"/>
    </source>
</evidence>
<dbReference type="Pfam" id="PF00572">
    <property type="entry name" value="Ribosomal_L13"/>
    <property type="match status" value="1"/>
</dbReference>
<dbReference type="PROSITE" id="PS00783">
    <property type="entry name" value="RIBOSOMAL_L13"/>
    <property type="match status" value="1"/>
</dbReference>
<dbReference type="EMBL" id="CAFBNC010000056">
    <property type="protein sequence ID" value="CAB4939399.1"/>
    <property type="molecule type" value="Genomic_DNA"/>
</dbReference>
<dbReference type="EMBL" id="CAEMXZ010000076">
    <property type="protein sequence ID" value="CAB4323828.1"/>
    <property type="molecule type" value="Genomic_DNA"/>
</dbReference>
<dbReference type="Gene3D" id="3.90.1180.10">
    <property type="entry name" value="Ribosomal protein L13"/>
    <property type="match status" value="1"/>
</dbReference>
<dbReference type="GO" id="GO:0017148">
    <property type="term" value="P:negative regulation of translation"/>
    <property type="evidence" value="ECO:0007669"/>
    <property type="project" value="TreeGrafter"/>
</dbReference>